<evidence type="ECO:0000313" key="1">
    <source>
        <dbReference type="EMBL" id="CAI3943119.1"/>
    </source>
</evidence>
<evidence type="ECO:0000313" key="4">
    <source>
        <dbReference type="Proteomes" id="UP001154259"/>
    </source>
</evidence>
<comment type="caution">
    <text evidence="1">The sequence shown here is derived from an EMBL/GenBank/DDBJ whole genome shotgun (WGS) entry which is preliminary data.</text>
</comment>
<evidence type="ECO:0000313" key="2">
    <source>
        <dbReference type="EMBL" id="CAI3953048.1"/>
    </source>
</evidence>
<proteinExistence type="predicted"/>
<dbReference type="EMBL" id="CAMXCM010000003">
    <property type="protein sequence ID" value="CAI3943119.1"/>
    <property type="molecule type" value="Genomic_DNA"/>
</dbReference>
<evidence type="ECO:0000313" key="3">
    <source>
        <dbReference type="Proteomes" id="UP001154255"/>
    </source>
</evidence>
<reference evidence="1" key="1">
    <citation type="submission" date="2022-10" db="EMBL/GenBank/DDBJ databases">
        <authorList>
            <person name="Botero Cardona J."/>
        </authorList>
    </citation>
    <scope>NUCLEOTIDE SEQUENCE</scope>
    <source>
        <strain evidence="1">LMG 31819</strain>
        <strain evidence="2">R-53529</strain>
    </source>
</reference>
<accession>A0A9W4XHZ0</accession>
<keyword evidence="4" id="KW-1185">Reference proteome</keyword>
<gene>
    <name evidence="2" type="ORF">R53529_LOCUS1824</name>
    <name evidence="1" type="ORF">R53530_LOCUS1356</name>
</gene>
<dbReference type="EMBL" id="CAMXCS010000005">
    <property type="protein sequence ID" value="CAI3953048.1"/>
    <property type="molecule type" value="Genomic_DNA"/>
</dbReference>
<dbReference type="Proteomes" id="UP001154255">
    <property type="component" value="Unassembled WGS sequence"/>
</dbReference>
<dbReference type="Proteomes" id="UP001154259">
    <property type="component" value="Unassembled WGS sequence"/>
</dbReference>
<organism evidence="1 3">
    <name type="scientific">Commensalibacter communis</name>
    <dbReference type="NCBI Taxonomy" id="2972786"/>
    <lineage>
        <taxon>Bacteria</taxon>
        <taxon>Pseudomonadati</taxon>
        <taxon>Pseudomonadota</taxon>
        <taxon>Alphaproteobacteria</taxon>
        <taxon>Acetobacterales</taxon>
        <taxon>Acetobacteraceae</taxon>
    </lineage>
</organism>
<protein>
    <submittedName>
        <fullName evidence="1">Uncharacterized protein</fullName>
    </submittedName>
</protein>
<dbReference type="AlphaFoldDB" id="A0A9W4XHZ0"/>
<name>A0A9W4XHZ0_9PROT</name>
<dbReference type="RefSeq" id="WP_271790253.1">
    <property type="nucleotide sequence ID" value="NZ_CAMXCM010000003.1"/>
</dbReference>
<sequence>MAFLKRLTASEKKIITSDWKSVLKNYQNYKTLHLIKRNGPILIGVYLQPVYAGEHYVPVFHTHSLMTVAPTIGLSSLICLKGKKGANESISVLRHASEFEKLVSAFKKQVPLAFVRELYCQALDQYYQHFITIDKGYSIHVMTENILLLFWCQYDRQAIEQRINKYKSIIQQWPDAAKIRFSSEQGWEKSIHSLMSLDRLQETVQKELLKFKLDQIEDNGLIID</sequence>